<dbReference type="Pfam" id="PF00581">
    <property type="entry name" value="Rhodanese"/>
    <property type="match status" value="1"/>
</dbReference>
<protein>
    <recommendedName>
        <fullName evidence="1">Rhodanese domain-containing protein</fullName>
    </recommendedName>
</protein>
<gene>
    <name evidence="2" type="ORF">BSZ37_16005</name>
</gene>
<comment type="caution">
    <text evidence="2">The sequence shown here is derived from an EMBL/GenBank/DDBJ whole genome shotgun (WGS) entry which is preliminary data.</text>
</comment>
<evidence type="ECO:0000313" key="3">
    <source>
        <dbReference type="Proteomes" id="UP000216339"/>
    </source>
</evidence>
<dbReference type="Gene3D" id="3.40.250.10">
    <property type="entry name" value="Rhodanese-like domain"/>
    <property type="match status" value="1"/>
</dbReference>
<dbReference type="AlphaFoldDB" id="A0A271J856"/>
<dbReference type="PANTHER" id="PTHR45431">
    <property type="entry name" value="RHODANESE-LIKE DOMAIN-CONTAINING PROTEIN 15, CHLOROPLASTIC"/>
    <property type="match status" value="1"/>
</dbReference>
<dbReference type="SUPFAM" id="SSF52821">
    <property type="entry name" value="Rhodanese/Cell cycle control phosphatase"/>
    <property type="match status" value="1"/>
</dbReference>
<keyword evidence="3" id="KW-1185">Reference proteome</keyword>
<organism evidence="2 3">
    <name type="scientific">Rubrivirga marina</name>
    <dbReference type="NCBI Taxonomy" id="1196024"/>
    <lineage>
        <taxon>Bacteria</taxon>
        <taxon>Pseudomonadati</taxon>
        <taxon>Rhodothermota</taxon>
        <taxon>Rhodothermia</taxon>
        <taxon>Rhodothermales</taxon>
        <taxon>Rubricoccaceae</taxon>
        <taxon>Rubrivirga</taxon>
    </lineage>
</organism>
<dbReference type="PROSITE" id="PS50206">
    <property type="entry name" value="RHODANESE_3"/>
    <property type="match status" value="1"/>
</dbReference>
<sequence>MSFLSRLLQPSGGDAMPPATFVAERDRSATVLDVRTPQEYASGHLAGAVNVDVMSADFRQRVEAMGLPGSGPVYLYCRSGQRSGQAAQILRQLGHEGAVNVGGFDALARAGAETA</sequence>
<dbReference type="SMART" id="SM00450">
    <property type="entry name" value="RHOD"/>
    <property type="match status" value="1"/>
</dbReference>
<dbReference type="InterPro" id="IPR036873">
    <property type="entry name" value="Rhodanese-like_dom_sf"/>
</dbReference>
<dbReference type="RefSeq" id="WP_179299688.1">
    <property type="nucleotide sequence ID" value="NZ_MQWD01000001.1"/>
</dbReference>
<reference evidence="2 3" key="1">
    <citation type="submission" date="2016-11" db="EMBL/GenBank/DDBJ databases">
        <title>Study of marine rhodopsin-containing bacteria.</title>
        <authorList>
            <person name="Yoshizawa S."/>
            <person name="Kumagai Y."/>
            <person name="Kogure K."/>
        </authorList>
    </citation>
    <scope>NUCLEOTIDE SEQUENCE [LARGE SCALE GENOMIC DNA]</scope>
    <source>
        <strain evidence="2 3">SAORIC-28</strain>
    </source>
</reference>
<evidence type="ECO:0000259" key="1">
    <source>
        <dbReference type="PROSITE" id="PS50206"/>
    </source>
</evidence>
<dbReference type="PANTHER" id="PTHR45431:SF3">
    <property type="entry name" value="RHODANESE-LIKE DOMAIN-CONTAINING PROTEIN 15, CHLOROPLASTIC"/>
    <property type="match status" value="1"/>
</dbReference>
<name>A0A271J856_9BACT</name>
<dbReference type="InterPro" id="IPR001763">
    <property type="entry name" value="Rhodanese-like_dom"/>
</dbReference>
<accession>A0A271J856</accession>
<dbReference type="Proteomes" id="UP000216339">
    <property type="component" value="Unassembled WGS sequence"/>
</dbReference>
<proteinExistence type="predicted"/>
<evidence type="ECO:0000313" key="2">
    <source>
        <dbReference type="EMBL" id="PAP78809.1"/>
    </source>
</evidence>
<dbReference type="CDD" id="cd00158">
    <property type="entry name" value="RHOD"/>
    <property type="match status" value="1"/>
</dbReference>
<dbReference type="EMBL" id="MQWD01000001">
    <property type="protein sequence ID" value="PAP78809.1"/>
    <property type="molecule type" value="Genomic_DNA"/>
</dbReference>
<feature type="domain" description="Rhodanese" evidence="1">
    <location>
        <begin position="25"/>
        <end position="115"/>
    </location>
</feature>
<dbReference type="InterPro" id="IPR052367">
    <property type="entry name" value="Thiosulfate_ST/Rhodanese-like"/>
</dbReference>